<evidence type="ECO:0000313" key="2">
    <source>
        <dbReference type="EMBL" id="WMV32926.1"/>
    </source>
</evidence>
<reference evidence="2" key="1">
    <citation type="submission" date="2023-08" db="EMBL/GenBank/DDBJ databases">
        <title>A de novo genome assembly of Solanum verrucosum Schlechtendal, a Mexican diploid species geographically isolated from the other diploid A-genome species in potato relatives.</title>
        <authorList>
            <person name="Hosaka K."/>
        </authorList>
    </citation>
    <scope>NUCLEOTIDE SEQUENCE</scope>
    <source>
        <tissue evidence="2">Young leaves</tissue>
    </source>
</reference>
<name>A0AAF0R0A2_SOLVR</name>
<dbReference type="PANTHER" id="PTHR47599">
    <property type="entry name" value="CELL-TO-CELL MOVEMENT PROTEIN"/>
    <property type="match status" value="1"/>
</dbReference>
<evidence type="ECO:0008006" key="4">
    <source>
        <dbReference type="Google" id="ProtNLM"/>
    </source>
</evidence>
<accession>A0AAF0R0A2</accession>
<proteinExistence type="predicted"/>
<keyword evidence="1" id="KW-0175">Coiled coil</keyword>
<evidence type="ECO:0000313" key="3">
    <source>
        <dbReference type="Proteomes" id="UP001234989"/>
    </source>
</evidence>
<dbReference type="InterPro" id="IPR028919">
    <property type="entry name" value="Viral_movement"/>
</dbReference>
<dbReference type="EMBL" id="CP133617">
    <property type="protein sequence ID" value="WMV32926.1"/>
    <property type="molecule type" value="Genomic_DNA"/>
</dbReference>
<dbReference type="InterPro" id="IPR051596">
    <property type="entry name" value="Caulimoviridae_Movement"/>
</dbReference>
<dbReference type="PANTHER" id="PTHR47599:SF3">
    <property type="entry name" value="CELL-TO-CELL MOVEMENT PROTEIN"/>
    <property type="match status" value="1"/>
</dbReference>
<gene>
    <name evidence="2" type="ORF">MTR67_026311</name>
</gene>
<organism evidence="2 3">
    <name type="scientific">Solanum verrucosum</name>
    <dbReference type="NCBI Taxonomy" id="315347"/>
    <lineage>
        <taxon>Eukaryota</taxon>
        <taxon>Viridiplantae</taxon>
        <taxon>Streptophyta</taxon>
        <taxon>Embryophyta</taxon>
        <taxon>Tracheophyta</taxon>
        <taxon>Spermatophyta</taxon>
        <taxon>Magnoliopsida</taxon>
        <taxon>eudicotyledons</taxon>
        <taxon>Gunneridae</taxon>
        <taxon>Pentapetalae</taxon>
        <taxon>asterids</taxon>
        <taxon>lamiids</taxon>
        <taxon>Solanales</taxon>
        <taxon>Solanaceae</taxon>
        <taxon>Solanoideae</taxon>
        <taxon>Solaneae</taxon>
        <taxon>Solanum</taxon>
    </lineage>
</organism>
<evidence type="ECO:0000256" key="1">
    <source>
        <dbReference type="ARBA" id="ARBA00023054"/>
    </source>
</evidence>
<dbReference type="AlphaFoldDB" id="A0AAF0R0A2"/>
<feature type="non-terminal residue" evidence="2">
    <location>
        <position position="220"/>
    </location>
</feature>
<keyword evidence="3" id="KW-1185">Reference proteome</keyword>
<dbReference type="Proteomes" id="UP001234989">
    <property type="component" value="Chromosome 6"/>
</dbReference>
<dbReference type="Pfam" id="PF01107">
    <property type="entry name" value="MP"/>
    <property type="match status" value="1"/>
</dbReference>
<sequence>MTEKNIQIITQADHITEESTEQKVIFDINIFEQIKGKELDLSVEKIFKVPIIKNLFKRQKEEYYVVSQKEHIIDCKYTKGKAKIPIINKRIINKEIQEIKAKDPIKYVHLGGTEILIKECFRAGIDTVIEIYLADDRIIEPIEKSIISAVKRNLIYQKFKFIINANYSVAVNDRNIDKSLVLYWKMSGIELAPGSKIFTARCKILYVLTTKHKITAKNKI</sequence>
<protein>
    <recommendedName>
        <fullName evidence="4">Movement protein</fullName>
    </recommendedName>
</protein>